<evidence type="ECO:0000313" key="2">
    <source>
        <dbReference type="EMBL" id="KAL0264250.1"/>
    </source>
</evidence>
<evidence type="ECO:0000256" key="1">
    <source>
        <dbReference type="SAM" id="MobiDB-lite"/>
    </source>
</evidence>
<dbReference type="RefSeq" id="XP_066636990.1">
    <property type="nucleotide sequence ID" value="XM_066771711.1"/>
</dbReference>
<dbReference type="Gene3D" id="3.40.50.300">
    <property type="entry name" value="P-loop containing nucleotide triphosphate hydrolases"/>
    <property type="match status" value="1"/>
</dbReference>
<dbReference type="GeneID" id="92004282"/>
<dbReference type="EMBL" id="JAJVCZ030000001">
    <property type="protein sequence ID" value="KAL0264250.1"/>
    <property type="molecule type" value="Genomic_DNA"/>
</dbReference>
<accession>A0ABR3CW45</accession>
<gene>
    <name evidence="2" type="ORF">SLS55_000197</name>
</gene>
<reference evidence="2 3" key="1">
    <citation type="submission" date="2024-02" db="EMBL/GenBank/DDBJ databases">
        <title>De novo assembly and annotation of 12 fungi associated with fruit tree decline syndrome in Ontario, Canada.</title>
        <authorList>
            <person name="Sulman M."/>
            <person name="Ellouze W."/>
            <person name="Ilyukhin E."/>
        </authorList>
    </citation>
    <scope>NUCLEOTIDE SEQUENCE [LARGE SCALE GENOMIC DNA]</scope>
    <source>
        <strain evidence="2 3">FDS-637</strain>
    </source>
</reference>
<comment type="caution">
    <text evidence="2">The sequence shown here is derived from an EMBL/GenBank/DDBJ whole genome shotgun (WGS) entry which is preliminary data.</text>
</comment>
<name>A0ABR3CW45_9PEZI</name>
<feature type="region of interest" description="Disordered" evidence="1">
    <location>
        <begin position="539"/>
        <end position="560"/>
    </location>
</feature>
<proteinExistence type="predicted"/>
<organism evidence="2 3">
    <name type="scientific">Diplodia seriata</name>
    <dbReference type="NCBI Taxonomy" id="420778"/>
    <lineage>
        <taxon>Eukaryota</taxon>
        <taxon>Fungi</taxon>
        <taxon>Dikarya</taxon>
        <taxon>Ascomycota</taxon>
        <taxon>Pezizomycotina</taxon>
        <taxon>Dothideomycetes</taxon>
        <taxon>Dothideomycetes incertae sedis</taxon>
        <taxon>Botryosphaeriales</taxon>
        <taxon>Botryosphaeriaceae</taxon>
        <taxon>Diplodia</taxon>
    </lineage>
</organism>
<protein>
    <submittedName>
        <fullName evidence="2">Uncharacterized protein</fullName>
    </submittedName>
</protein>
<dbReference type="Proteomes" id="UP001430584">
    <property type="component" value="Unassembled WGS sequence"/>
</dbReference>
<sequence>MPRPTPSEITREEFMTQRLSEMKAVCSTLGTVQEFDEYSYDAEVLIVDEASTIKDPSAALALMGTKNPSLLILTGDPTQGIVIQHAPTSPVSTEMGTSTLSRVVSNVLAEFETMPIEHGDENTVPTSKDESISTPQYDNRAKGKVPDDLEGGVAEELHDQPQDFVAEVKADEEGVRPLPEWLTQGLTDYVKASYKPPTFWRATILEVQTDSGSAFYGSFDSYSIRSKTFSSALLPMIVFTLDAAKASRGNDVMLDPDECTNVTFELLGGDDPASTAVRKFSPEMDCKLAAFRFIGKPAPRDAASKVHPIYKITQRRQAMRGFAHFGWYSRDARYHTIANEPFYEFRMKGEFPDVPNFLRPPDDETEAWPLVPRNTSKFYGTRSTFLNVHRVGYLYEMEAVNAAHAATFVMKYQHNVKVSKRLRALHIEVTIVPQGTQRMVCPILGTLTAVHLYSKLRKFDRVLEGRVSWVARSSRKFSFDVPPADFPLDMLDTTLPARVTCSATSQWLQEEYDSMNALAETPMDGGSGSDFWGVQATQGKETTKPASQEPDDSEDGIPARRVKKVKLALETFEVEVNNNDRPLQKPKMDYYGKLKPKTGQIPKHVTDVVEVLKGFTGNRVEMNSEKSQPKSNQKFLKLKIYHLKPELSGSCGCSDSHTLFQHHFTQRGDIRDSTELRIYGPKTGLQFHSLTTLKRGSR</sequence>
<feature type="compositionally biased region" description="Basic and acidic residues" evidence="1">
    <location>
        <begin position="118"/>
        <end position="131"/>
    </location>
</feature>
<dbReference type="InterPro" id="IPR027417">
    <property type="entry name" value="P-loop_NTPase"/>
</dbReference>
<feature type="region of interest" description="Disordered" evidence="1">
    <location>
        <begin position="118"/>
        <end position="144"/>
    </location>
</feature>
<evidence type="ECO:0000313" key="3">
    <source>
        <dbReference type="Proteomes" id="UP001430584"/>
    </source>
</evidence>
<keyword evidence="3" id="KW-1185">Reference proteome</keyword>